<dbReference type="EMBL" id="WJHE01001045">
    <property type="protein sequence ID" value="MST34507.1"/>
    <property type="molecule type" value="Genomic_DNA"/>
</dbReference>
<dbReference type="Gene3D" id="3.40.1190.20">
    <property type="match status" value="1"/>
</dbReference>
<evidence type="ECO:0000256" key="1">
    <source>
        <dbReference type="ARBA" id="ARBA00022679"/>
    </source>
</evidence>
<feature type="non-terminal residue" evidence="4">
    <location>
        <position position="169"/>
    </location>
</feature>
<keyword evidence="2" id="KW-0418">Kinase</keyword>
<gene>
    <name evidence="4" type="ORF">GHK86_17490</name>
</gene>
<protein>
    <recommendedName>
        <fullName evidence="3">Carbohydrate kinase PfkB domain-containing protein</fullName>
    </recommendedName>
</protein>
<reference evidence="4 5" key="1">
    <citation type="submission" date="2019-11" db="EMBL/GenBank/DDBJ databases">
        <title>Acidiferrimicrobium australis gen. nov., sp. nov., an acidophilic and obligately heterotrophic, member of the Actinobacteria that catalyses dissimilatory oxido- reduction of iron isolated from metal-rich acidic water in Chile.</title>
        <authorList>
            <person name="Gonzalez D."/>
            <person name="Huber K."/>
            <person name="Hedrich S."/>
            <person name="Rojas-Villalobos C."/>
            <person name="Quatrini R."/>
            <person name="Dinamarca M.A."/>
            <person name="Schwarz A."/>
            <person name="Canales C."/>
            <person name="Nancucheo I."/>
        </authorList>
    </citation>
    <scope>NUCLEOTIDE SEQUENCE [LARGE SCALE GENOMIC DNA]</scope>
    <source>
        <strain evidence="4 5">USS-CCA1</strain>
    </source>
</reference>
<dbReference type="PANTHER" id="PTHR10584">
    <property type="entry name" value="SUGAR KINASE"/>
    <property type="match status" value="1"/>
</dbReference>
<accession>A0ABW9QXV2</accession>
<name>A0ABW9QXV2_9ACTN</name>
<feature type="domain" description="Carbohydrate kinase PfkB" evidence="3">
    <location>
        <begin position="23"/>
        <end position="154"/>
    </location>
</feature>
<dbReference type="InterPro" id="IPR002139">
    <property type="entry name" value="Ribo/fructo_kinase"/>
</dbReference>
<dbReference type="InterPro" id="IPR029056">
    <property type="entry name" value="Ribokinase-like"/>
</dbReference>
<dbReference type="InterPro" id="IPR011611">
    <property type="entry name" value="PfkB_dom"/>
</dbReference>
<comment type="caution">
    <text evidence="4">The sequence shown here is derived from an EMBL/GenBank/DDBJ whole genome shotgun (WGS) entry which is preliminary data.</text>
</comment>
<proteinExistence type="predicted"/>
<dbReference type="Proteomes" id="UP000437736">
    <property type="component" value="Unassembled WGS sequence"/>
</dbReference>
<organism evidence="4 5">
    <name type="scientific">Acidiferrimicrobium australe</name>
    <dbReference type="NCBI Taxonomy" id="2664430"/>
    <lineage>
        <taxon>Bacteria</taxon>
        <taxon>Bacillati</taxon>
        <taxon>Actinomycetota</taxon>
        <taxon>Acidimicrobiia</taxon>
        <taxon>Acidimicrobiales</taxon>
        <taxon>Acidimicrobiaceae</taxon>
        <taxon>Acidiferrimicrobium</taxon>
    </lineage>
</organism>
<dbReference type="Pfam" id="PF00294">
    <property type="entry name" value="PfkB"/>
    <property type="match status" value="1"/>
</dbReference>
<evidence type="ECO:0000259" key="3">
    <source>
        <dbReference type="Pfam" id="PF00294"/>
    </source>
</evidence>
<evidence type="ECO:0000256" key="2">
    <source>
        <dbReference type="ARBA" id="ARBA00022777"/>
    </source>
</evidence>
<evidence type="ECO:0000313" key="4">
    <source>
        <dbReference type="EMBL" id="MST34507.1"/>
    </source>
</evidence>
<evidence type="ECO:0000313" key="5">
    <source>
        <dbReference type="Proteomes" id="UP000437736"/>
    </source>
</evidence>
<dbReference type="SUPFAM" id="SSF53613">
    <property type="entry name" value="Ribokinase-like"/>
    <property type="match status" value="1"/>
</dbReference>
<dbReference type="PANTHER" id="PTHR10584:SF166">
    <property type="entry name" value="RIBOKINASE"/>
    <property type="match status" value="1"/>
</dbReference>
<sequence length="169" mass="16504">METAVSSGAGGPGSTPVTAAAGRIVVVGSLNLDHTVVVERLPARGETVSGSAYRTAAGGKGLNQAVAAARQGATVAMVGVVGEDPAGSLLTGVLAEERIDVTHVRRAAAPSGTALVTVDRHGGNTIVVAAGANAELRPEDVSGEVLAGAAVVVCQMEVPVEVVHAALAG</sequence>
<keyword evidence="5" id="KW-1185">Reference proteome</keyword>
<keyword evidence="1" id="KW-0808">Transferase</keyword>
<dbReference type="PRINTS" id="PR00990">
    <property type="entry name" value="RIBOKINASE"/>
</dbReference>